<evidence type="ECO:0000313" key="1">
    <source>
        <dbReference type="EMBL" id="MSU01450.1"/>
    </source>
</evidence>
<gene>
    <name evidence="1" type="ORF">FYJ83_08225</name>
</gene>
<reference evidence="1 2" key="1">
    <citation type="submission" date="2019-09" db="EMBL/GenBank/DDBJ databases">
        <title>In-depth cultivation of the pig gut microbiome towards novel bacterial diversity and tailored functional studies.</title>
        <authorList>
            <person name="Wylensek D."/>
            <person name="Hitch T.C.A."/>
            <person name="Clavel T."/>
        </authorList>
    </citation>
    <scope>NUCLEOTIDE SEQUENCE [LARGE SCALE GENOMIC DNA]</scope>
    <source>
        <strain evidence="1 2">WCA3-693-APC-4?</strain>
    </source>
</reference>
<comment type="caution">
    <text evidence="1">The sequence shown here is derived from an EMBL/GenBank/DDBJ whole genome shotgun (WGS) entry which is preliminary data.</text>
</comment>
<sequence length="320" mass="37750">MEKKLERLLLNLFLYDYTKNNSYTYLSQLGVITIKSLIPMKEEVAVRIDYKRFVEEFRLWLSYRNGGNSSLLNAEGKINSVAYWEEEDNSILSRIIPIILANQNYEVIQEEIIKNILFTTGNLTTLFQWLAISSLLHETAFNKSNNNLLDTLKEVVIGFSQADYMKKYEKYYRANIKDYKGNFSVEFEREKIHLLNILNGIKNNRYSNLIDLLNVLDKKEPQTMIGEIFCGFIYDLDIEYNLPKFYINLGDYIINLRKSRIDPEQLKIEKYILPDIFDQKEGEIFFHSLLKEAKVIKKEVKNNVLTSLIQTRTGMYLFKK</sequence>
<evidence type="ECO:0000313" key="2">
    <source>
        <dbReference type="Proteomes" id="UP000469523"/>
    </source>
</evidence>
<proteinExistence type="predicted"/>
<dbReference type="RefSeq" id="WP_154439863.1">
    <property type="nucleotide sequence ID" value="NZ_JAHLPJ010000001.1"/>
</dbReference>
<name>A0A6N7Y078_9FIRM</name>
<protein>
    <submittedName>
        <fullName evidence="1">Uncharacterized protein</fullName>
    </submittedName>
</protein>
<keyword evidence="2" id="KW-1185">Reference proteome</keyword>
<accession>A0A6N7Y078</accession>
<dbReference type="Proteomes" id="UP000469523">
    <property type="component" value="Unassembled WGS sequence"/>
</dbReference>
<dbReference type="EMBL" id="VUNQ01000014">
    <property type="protein sequence ID" value="MSU01450.1"/>
    <property type="molecule type" value="Genomic_DNA"/>
</dbReference>
<dbReference type="AlphaFoldDB" id="A0A6N7Y078"/>
<organism evidence="1 2">
    <name type="scientific">Tissierella pigra</name>
    <dbReference type="NCBI Taxonomy" id="2607614"/>
    <lineage>
        <taxon>Bacteria</taxon>
        <taxon>Bacillati</taxon>
        <taxon>Bacillota</taxon>
        <taxon>Tissierellia</taxon>
        <taxon>Tissierellales</taxon>
        <taxon>Tissierellaceae</taxon>
        <taxon>Tissierella</taxon>
    </lineage>
</organism>